<evidence type="ECO:0000313" key="4">
    <source>
        <dbReference type="Proteomes" id="UP000727456"/>
    </source>
</evidence>
<dbReference type="Proteomes" id="UP000727456">
    <property type="component" value="Unassembled WGS sequence"/>
</dbReference>
<keyword evidence="3" id="KW-0378">Hydrolase</keyword>
<comment type="similarity">
    <text evidence="1">Belongs to the TolB family.</text>
</comment>
<accession>A0ABX0TT17</accession>
<dbReference type="Gene3D" id="3.40.50.1820">
    <property type="entry name" value="alpha/beta hydrolase"/>
    <property type="match status" value="1"/>
</dbReference>
<keyword evidence="3" id="KW-0031">Aminopeptidase</keyword>
<keyword evidence="2" id="KW-0732">Signal</keyword>
<comment type="caution">
    <text evidence="3">The sequence shown here is derived from an EMBL/GenBank/DDBJ whole genome shotgun (WGS) entry which is preliminary data.</text>
</comment>
<reference evidence="3 4" key="1">
    <citation type="submission" date="2020-03" db="EMBL/GenBank/DDBJ databases">
        <title>Genomic Encyclopedia of Type Strains, Phase III (KMG-III): the genomes of soil and plant-associated and newly described type strains.</title>
        <authorList>
            <person name="Whitman W."/>
        </authorList>
    </citation>
    <scope>NUCLEOTIDE SEQUENCE [LARGE SCALE GENOMIC DNA]</scope>
    <source>
        <strain evidence="3 4">CECT 8804</strain>
    </source>
</reference>
<keyword evidence="3" id="KW-0645">Protease</keyword>
<dbReference type="EMBL" id="JAAOZC010000002">
    <property type="protein sequence ID" value="NIJ07395.1"/>
    <property type="molecule type" value="Genomic_DNA"/>
</dbReference>
<dbReference type="InterPro" id="IPR029058">
    <property type="entry name" value="AB_hydrolase_fold"/>
</dbReference>
<protein>
    <submittedName>
        <fullName evidence="3">Dipeptidyl aminopeptidase/acylaminoacyl peptidase</fullName>
    </submittedName>
</protein>
<dbReference type="PANTHER" id="PTHR36842:SF1">
    <property type="entry name" value="PROTEIN TOLB"/>
    <property type="match status" value="1"/>
</dbReference>
<organism evidence="3 4">
    <name type="scientific">Sphingomonas vulcanisoli</name>
    <dbReference type="NCBI Taxonomy" id="1658060"/>
    <lineage>
        <taxon>Bacteria</taxon>
        <taxon>Pseudomonadati</taxon>
        <taxon>Pseudomonadota</taxon>
        <taxon>Alphaproteobacteria</taxon>
        <taxon>Sphingomonadales</taxon>
        <taxon>Sphingomonadaceae</taxon>
        <taxon>Sphingomonas</taxon>
    </lineage>
</organism>
<feature type="chain" id="PRO_5045853772" evidence="2">
    <location>
        <begin position="21"/>
        <end position="463"/>
    </location>
</feature>
<name>A0ABX0TT17_9SPHN</name>
<dbReference type="PANTHER" id="PTHR36842">
    <property type="entry name" value="PROTEIN TOLB HOMOLOG"/>
    <property type="match status" value="1"/>
</dbReference>
<dbReference type="Gene3D" id="2.120.10.30">
    <property type="entry name" value="TolB, C-terminal domain"/>
    <property type="match status" value="2"/>
</dbReference>
<feature type="signal peptide" evidence="2">
    <location>
        <begin position="1"/>
        <end position="20"/>
    </location>
</feature>
<dbReference type="Pfam" id="PF07676">
    <property type="entry name" value="PD40"/>
    <property type="match status" value="1"/>
</dbReference>
<dbReference type="SUPFAM" id="SSF82171">
    <property type="entry name" value="DPP6 N-terminal domain-like"/>
    <property type="match status" value="1"/>
</dbReference>
<dbReference type="InterPro" id="IPR011659">
    <property type="entry name" value="WD40"/>
</dbReference>
<evidence type="ECO:0000256" key="2">
    <source>
        <dbReference type="SAM" id="SignalP"/>
    </source>
</evidence>
<sequence>MALRILALATLAAMAMPALADPVVTPPAALMLDQVPPVPPSLADATRPYLEYRAAAFEGWNAATKGALITTRFGNVPQLHEVAMPGGDRRQLSFEADRIAAGSWAPKKGDVLVVQKDVGGSEFWQLYTLSNGRLSLLTDGKSRNELNAWSHNGQWLAYTSTRRNGADDDIYVIDPRDPKSDRLVAQVQGGGWSVQDFTADGTSAVVANTLPVAKTDLYFMDIETGQMRPIGDHKKAIAYGGAKFSYDGILWVTSDEGSDFLRLGRLNPNSGVFTPIAAVTKGDVEEFDVSVDGKLIAFVVNEEGVSRLKLLDTRTGEVRSVDGLPSGVIASLQFAPWGTLGFSLTGAGTPSDVYALDPATLAVTRWTSSETGGLDASKNIEPTLLKVKSFDGQEVSGFLYRPDPKKFPGKRPLIINIHGGPEGESRPVFLGRTNYLINELGIAVFYPQRPWLDRLRQALCRPR</sequence>
<dbReference type="RefSeq" id="WP_243843279.1">
    <property type="nucleotide sequence ID" value="NZ_JAAOZC010000002.1"/>
</dbReference>
<dbReference type="InterPro" id="IPR011042">
    <property type="entry name" value="6-blade_b-propeller_TolB-like"/>
</dbReference>
<proteinExistence type="inferred from homology"/>
<gene>
    <name evidence="3" type="ORF">FHS31_000991</name>
</gene>
<evidence type="ECO:0000256" key="1">
    <source>
        <dbReference type="ARBA" id="ARBA00009820"/>
    </source>
</evidence>
<keyword evidence="4" id="KW-1185">Reference proteome</keyword>
<evidence type="ECO:0000313" key="3">
    <source>
        <dbReference type="EMBL" id="NIJ07395.1"/>
    </source>
</evidence>
<dbReference type="SUPFAM" id="SSF53474">
    <property type="entry name" value="alpha/beta-Hydrolases"/>
    <property type="match status" value="1"/>
</dbReference>
<dbReference type="GO" id="GO:0004177">
    <property type="term" value="F:aminopeptidase activity"/>
    <property type="evidence" value="ECO:0007669"/>
    <property type="project" value="UniProtKB-KW"/>
</dbReference>